<dbReference type="EC" id="3.4.16.-" evidence="7"/>
<protein>
    <recommendedName>
        <fullName evidence="7">Carboxypeptidase</fullName>
        <ecNumber evidence="7">3.4.16.-</ecNumber>
    </recommendedName>
</protein>
<dbReference type="Gene3D" id="3.40.50.1820">
    <property type="entry name" value="alpha/beta hydrolase"/>
    <property type="match status" value="1"/>
</dbReference>
<dbReference type="PROSITE" id="PS00131">
    <property type="entry name" value="CARBOXYPEPT_SER_SER"/>
    <property type="match status" value="1"/>
</dbReference>
<keyword evidence="3 7" id="KW-0645">Protease</keyword>
<feature type="signal peptide" evidence="7">
    <location>
        <begin position="1"/>
        <end position="21"/>
    </location>
</feature>
<comment type="caution">
    <text evidence="8">The sequence shown here is derived from an EMBL/GenBank/DDBJ whole genome shotgun (WGS) entry which is preliminary data.</text>
</comment>
<keyword evidence="5 7" id="KW-0378">Hydrolase</keyword>
<dbReference type="EMBL" id="JAAAID010001042">
    <property type="protein sequence ID" value="KAG0012058.1"/>
    <property type="molecule type" value="Genomic_DNA"/>
</dbReference>
<organism evidence="8 9">
    <name type="scientific">Entomortierella chlamydospora</name>
    <dbReference type="NCBI Taxonomy" id="101097"/>
    <lineage>
        <taxon>Eukaryota</taxon>
        <taxon>Fungi</taxon>
        <taxon>Fungi incertae sedis</taxon>
        <taxon>Mucoromycota</taxon>
        <taxon>Mortierellomycotina</taxon>
        <taxon>Mortierellomycetes</taxon>
        <taxon>Mortierellales</taxon>
        <taxon>Mortierellaceae</taxon>
        <taxon>Entomortierella</taxon>
    </lineage>
</organism>
<keyword evidence="2 7" id="KW-0121">Carboxypeptidase</keyword>
<dbReference type="GO" id="GO:0004185">
    <property type="term" value="F:serine-type carboxypeptidase activity"/>
    <property type="evidence" value="ECO:0007669"/>
    <property type="project" value="UniProtKB-UniRule"/>
</dbReference>
<feature type="chain" id="PRO_5040544421" description="Carboxypeptidase" evidence="7">
    <location>
        <begin position="22"/>
        <end position="590"/>
    </location>
</feature>
<dbReference type="Pfam" id="PF00450">
    <property type="entry name" value="Peptidase_S10"/>
    <property type="match status" value="2"/>
</dbReference>
<keyword evidence="9" id="KW-1185">Reference proteome</keyword>
<comment type="similarity">
    <text evidence="1 7">Belongs to the peptidase S10 family.</text>
</comment>
<dbReference type="Proteomes" id="UP000703661">
    <property type="component" value="Unassembled WGS sequence"/>
</dbReference>
<dbReference type="InterPro" id="IPR029058">
    <property type="entry name" value="AB_hydrolase_fold"/>
</dbReference>
<evidence type="ECO:0000256" key="3">
    <source>
        <dbReference type="ARBA" id="ARBA00022670"/>
    </source>
</evidence>
<dbReference type="AlphaFoldDB" id="A0A9P6MT58"/>
<reference evidence="8" key="1">
    <citation type="journal article" date="2020" name="Fungal Divers.">
        <title>Resolving the Mortierellaceae phylogeny through synthesis of multi-gene phylogenetics and phylogenomics.</title>
        <authorList>
            <person name="Vandepol N."/>
            <person name="Liber J."/>
            <person name="Desiro A."/>
            <person name="Na H."/>
            <person name="Kennedy M."/>
            <person name="Barry K."/>
            <person name="Grigoriev I.V."/>
            <person name="Miller A.N."/>
            <person name="O'Donnell K."/>
            <person name="Stajich J.E."/>
            <person name="Bonito G."/>
        </authorList>
    </citation>
    <scope>NUCLEOTIDE SEQUENCE</scope>
    <source>
        <strain evidence="8">NRRL 2769</strain>
    </source>
</reference>
<evidence type="ECO:0000313" key="8">
    <source>
        <dbReference type="EMBL" id="KAG0012058.1"/>
    </source>
</evidence>
<name>A0A9P6MT58_9FUNG</name>
<evidence type="ECO:0000256" key="7">
    <source>
        <dbReference type="RuleBase" id="RU361156"/>
    </source>
</evidence>
<dbReference type="InterPro" id="IPR001563">
    <property type="entry name" value="Peptidase_S10"/>
</dbReference>
<gene>
    <name evidence="8" type="ORF">BGZ80_000237</name>
</gene>
<dbReference type="GO" id="GO:0006508">
    <property type="term" value="P:proteolysis"/>
    <property type="evidence" value="ECO:0007669"/>
    <property type="project" value="UniProtKB-KW"/>
</dbReference>
<keyword evidence="6" id="KW-0325">Glycoprotein</keyword>
<evidence type="ECO:0000256" key="5">
    <source>
        <dbReference type="ARBA" id="ARBA00022801"/>
    </source>
</evidence>
<dbReference type="OrthoDB" id="443318at2759"/>
<keyword evidence="4 7" id="KW-0732">Signal</keyword>
<evidence type="ECO:0000313" key="9">
    <source>
        <dbReference type="Proteomes" id="UP000703661"/>
    </source>
</evidence>
<dbReference type="InterPro" id="IPR018202">
    <property type="entry name" value="Ser_caboxypep_ser_AS"/>
</dbReference>
<dbReference type="SUPFAM" id="SSF53474">
    <property type="entry name" value="alpha/beta-Hydrolases"/>
    <property type="match status" value="1"/>
</dbReference>
<dbReference type="PANTHER" id="PTHR11802">
    <property type="entry name" value="SERINE PROTEASE FAMILY S10 SERINE CARBOXYPEPTIDASE"/>
    <property type="match status" value="1"/>
</dbReference>
<evidence type="ECO:0000256" key="6">
    <source>
        <dbReference type="ARBA" id="ARBA00023180"/>
    </source>
</evidence>
<evidence type="ECO:0000256" key="2">
    <source>
        <dbReference type="ARBA" id="ARBA00022645"/>
    </source>
</evidence>
<sequence>MFGEKPLAFAILVLSTSCTLAFVADKPQSAFLKNGAGDFYESSASEHAVFKHAAWSQPCANGYHNNGYEFKNCASLLREEHRVGTLPWEDGHEPIFESYAGHLPIRSWKQDGYHGETNIWLQGGPGSSSMIGLFFENGPIRVNAKMKLERVPVSWADEYSILFIDQPVGTGYSYVTRLKDADNLEVTDDETIQKILAKLDDELHRDQLEEQELFEGLSGQDLYFKSAVSRDHQLKTQAPLYSYGYVKNERGVAADLLVFLDKFYQRYPEVQKADLYLTGESYAGKYVPALAYGIMESNKDRRRRHEGYESGDGDDDDMAGNQIIFPLKGIALGNSLTDPVTQVQIHADHAYFLGLITHSQSEVMRALQDQSVEEALKGRFLESNKYRGSVFELFENATGNLNPYDIRKGSIPNDWSRMEAFMNLDDVKNSLNIFGPRTEFLKENDVPEEEIKRIQEGRAKVKFSKDPVVLKTMSGDIMKSASWMVSSLLKQGIKVLAFQGVFDFRDAVAGSNSWIEMLEWPGQEEFLDAEREIWINDGKLAGYVTQVEGLSRVVILGAGHLAPMDQGENSFAMIKSLVEGTRLNQESFSK</sequence>
<dbReference type="PRINTS" id="PR00724">
    <property type="entry name" value="CRBOXYPTASEC"/>
</dbReference>
<dbReference type="PROSITE" id="PS51257">
    <property type="entry name" value="PROKAR_LIPOPROTEIN"/>
    <property type="match status" value="1"/>
</dbReference>
<accession>A0A9P6MT58</accession>
<evidence type="ECO:0000256" key="4">
    <source>
        <dbReference type="ARBA" id="ARBA00022729"/>
    </source>
</evidence>
<proteinExistence type="inferred from homology"/>
<dbReference type="PANTHER" id="PTHR11802:SF472">
    <property type="entry name" value="SERINE CARBOXYPEPTIDASE CPVL-RELATED"/>
    <property type="match status" value="1"/>
</dbReference>
<evidence type="ECO:0000256" key="1">
    <source>
        <dbReference type="ARBA" id="ARBA00009431"/>
    </source>
</evidence>